<dbReference type="AlphaFoldDB" id="A0A699S978"/>
<gene>
    <name evidence="1" type="ORF">Tci_866024</name>
</gene>
<dbReference type="EMBL" id="BKCJ011146758">
    <property type="protein sequence ID" value="GFC94054.1"/>
    <property type="molecule type" value="Genomic_DNA"/>
</dbReference>
<name>A0A699S978_TANCI</name>
<evidence type="ECO:0000313" key="1">
    <source>
        <dbReference type="EMBL" id="GFC94054.1"/>
    </source>
</evidence>
<sequence>MCMSFTDVAQVANAARNYEILHKRDDDDAERPDKQRVVICISRPLNRVVTGTTVIIMTVMDQTGEAMVTTTAVATTTTLATTTC</sequence>
<organism evidence="1">
    <name type="scientific">Tanacetum cinerariifolium</name>
    <name type="common">Dalmatian daisy</name>
    <name type="synonym">Chrysanthemum cinerariifolium</name>
    <dbReference type="NCBI Taxonomy" id="118510"/>
    <lineage>
        <taxon>Eukaryota</taxon>
        <taxon>Viridiplantae</taxon>
        <taxon>Streptophyta</taxon>
        <taxon>Embryophyta</taxon>
        <taxon>Tracheophyta</taxon>
        <taxon>Spermatophyta</taxon>
        <taxon>Magnoliopsida</taxon>
        <taxon>eudicotyledons</taxon>
        <taxon>Gunneridae</taxon>
        <taxon>Pentapetalae</taxon>
        <taxon>asterids</taxon>
        <taxon>campanulids</taxon>
        <taxon>Asterales</taxon>
        <taxon>Asteraceae</taxon>
        <taxon>Asteroideae</taxon>
        <taxon>Anthemideae</taxon>
        <taxon>Anthemidinae</taxon>
        <taxon>Tanacetum</taxon>
    </lineage>
</organism>
<comment type="caution">
    <text evidence="1">The sequence shown here is derived from an EMBL/GenBank/DDBJ whole genome shotgun (WGS) entry which is preliminary data.</text>
</comment>
<accession>A0A699S978</accession>
<reference evidence="1" key="1">
    <citation type="journal article" date="2019" name="Sci. Rep.">
        <title>Draft genome of Tanacetum cinerariifolium, the natural source of mosquito coil.</title>
        <authorList>
            <person name="Yamashiro T."/>
            <person name="Shiraishi A."/>
            <person name="Satake H."/>
            <person name="Nakayama K."/>
        </authorList>
    </citation>
    <scope>NUCLEOTIDE SEQUENCE</scope>
</reference>
<protein>
    <submittedName>
        <fullName evidence="1">Uncharacterized protein</fullName>
    </submittedName>
</protein>
<proteinExistence type="predicted"/>